<evidence type="ECO:0000259" key="2">
    <source>
        <dbReference type="Pfam" id="PF24818"/>
    </source>
</evidence>
<evidence type="ECO:0000313" key="4">
    <source>
        <dbReference type="Proteomes" id="UP001055439"/>
    </source>
</evidence>
<keyword evidence="4" id="KW-1185">Reference proteome</keyword>
<feature type="non-terminal residue" evidence="3">
    <location>
        <position position="1"/>
    </location>
</feature>
<dbReference type="InterPro" id="IPR057939">
    <property type="entry name" value="TRF2_HOY1_PH"/>
</dbReference>
<protein>
    <recommendedName>
        <fullName evidence="2">TRF2/HOY1 PH-like domain-containing protein</fullName>
    </recommendedName>
</protein>
<dbReference type="EMBL" id="CP097503">
    <property type="protein sequence ID" value="URD84545.1"/>
    <property type="molecule type" value="Genomic_DNA"/>
</dbReference>
<dbReference type="Pfam" id="PF24818">
    <property type="entry name" value="PH_TRF2_HOY1"/>
    <property type="match status" value="1"/>
</dbReference>
<gene>
    <name evidence="3" type="ORF">MUK42_07239</name>
</gene>
<feature type="domain" description="TRF2/HOY1 PH-like" evidence="2">
    <location>
        <begin position="151"/>
        <end position="249"/>
    </location>
</feature>
<dbReference type="Proteomes" id="UP001055439">
    <property type="component" value="Chromosome 10"/>
</dbReference>
<accession>A0A9E7EXG8</accession>
<dbReference type="PANTHER" id="PTHR33494">
    <property type="entry name" value="OS02G0793800 PROTEIN"/>
    <property type="match status" value="1"/>
</dbReference>
<dbReference type="AlphaFoldDB" id="A0A9E7EXG8"/>
<name>A0A9E7EXG8_9LILI</name>
<organism evidence="3 4">
    <name type="scientific">Musa troglodytarum</name>
    <name type="common">fe'i banana</name>
    <dbReference type="NCBI Taxonomy" id="320322"/>
    <lineage>
        <taxon>Eukaryota</taxon>
        <taxon>Viridiplantae</taxon>
        <taxon>Streptophyta</taxon>
        <taxon>Embryophyta</taxon>
        <taxon>Tracheophyta</taxon>
        <taxon>Spermatophyta</taxon>
        <taxon>Magnoliopsida</taxon>
        <taxon>Liliopsida</taxon>
        <taxon>Zingiberales</taxon>
        <taxon>Musaceae</taxon>
        <taxon>Musa</taxon>
    </lineage>
</organism>
<evidence type="ECO:0000256" key="1">
    <source>
        <dbReference type="SAM" id="MobiDB-lite"/>
    </source>
</evidence>
<reference evidence="3" key="1">
    <citation type="submission" date="2022-05" db="EMBL/GenBank/DDBJ databases">
        <title>The Musa troglodytarum L. genome provides insights into the mechanism of non-climacteric behaviour and enrichment of carotenoids.</title>
        <authorList>
            <person name="Wang J."/>
        </authorList>
    </citation>
    <scope>NUCLEOTIDE SEQUENCE</scope>
    <source>
        <tissue evidence="3">Leaf</tissue>
    </source>
</reference>
<sequence length="250" mass="27787">RKRKGCVWASEGVLPDCVGGLLWSLTLSVRDGAAVGGGTEVCGGPVEGGERSVNHARFSDCRRSSNQFGFTLLSTNCTYAVFYLQIDQESGPLGLWLNKTESFVNSIHMKLQRKINLSSELTQNNSLEEQNTGNDKHNAEPRAVKLKIISVPALMLKIGSWQCVSVGEGDVSAKCFYGKKKFVWGMLTCGSKKKIEIQWSDISAIRAHFADKQPDILEVELKKPPQLFEEVSSDPRRHPMWQPIPDFTEN</sequence>
<evidence type="ECO:0000313" key="3">
    <source>
        <dbReference type="EMBL" id="URD84545.1"/>
    </source>
</evidence>
<dbReference type="PANTHER" id="PTHR33494:SF1">
    <property type="entry name" value="C2H2-TYPE DOMAIN-CONTAINING PROTEIN-RELATED"/>
    <property type="match status" value="1"/>
</dbReference>
<proteinExistence type="predicted"/>
<feature type="region of interest" description="Disordered" evidence="1">
    <location>
        <begin position="229"/>
        <end position="250"/>
    </location>
</feature>
<dbReference type="OrthoDB" id="6159439at2759"/>